<feature type="transmembrane region" description="Helical" evidence="7">
    <location>
        <begin position="74"/>
        <end position="93"/>
    </location>
</feature>
<evidence type="ECO:0000256" key="5">
    <source>
        <dbReference type="ARBA" id="ARBA00022989"/>
    </source>
</evidence>
<evidence type="ECO:0000313" key="9">
    <source>
        <dbReference type="Proteomes" id="UP000195402"/>
    </source>
</evidence>
<dbReference type="Proteomes" id="UP000195402">
    <property type="component" value="Unassembled WGS sequence"/>
</dbReference>
<evidence type="ECO:0000313" key="8">
    <source>
        <dbReference type="EMBL" id="OVA07493.1"/>
    </source>
</evidence>
<comment type="similarity">
    <text evidence="2">Belongs to the major facilitator superfamily. Folate-biopterin transporter (TC 2.A.71) family.</text>
</comment>
<evidence type="ECO:0000256" key="7">
    <source>
        <dbReference type="SAM" id="Phobius"/>
    </source>
</evidence>
<keyword evidence="3" id="KW-0813">Transport</keyword>
<name>A0A200QAJ3_MACCD</name>
<dbReference type="OrthoDB" id="754047at2759"/>
<dbReference type="OMA" id="MDVAISC"/>
<accession>A0A200QAJ3</accession>
<evidence type="ECO:0000256" key="3">
    <source>
        <dbReference type="ARBA" id="ARBA00022448"/>
    </source>
</evidence>
<dbReference type="AlphaFoldDB" id="A0A200QAJ3"/>
<feature type="transmembrane region" description="Helical" evidence="7">
    <location>
        <begin position="105"/>
        <end position="125"/>
    </location>
</feature>
<dbReference type="GO" id="GO:0016020">
    <property type="term" value="C:membrane"/>
    <property type="evidence" value="ECO:0007669"/>
    <property type="project" value="UniProtKB-SubCell"/>
</dbReference>
<dbReference type="SUPFAM" id="SSF103473">
    <property type="entry name" value="MFS general substrate transporter"/>
    <property type="match status" value="1"/>
</dbReference>
<dbReference type="InterPro" id="IPR039309">
    <property type="entry name" value="BT1"/>
</dbReference>
<keyword evidence="9" id="KW-1185">Reference proteome</keyword>
<evidence type="ECO:0000256" key="1">
    <source>
        <dbReference type="ARBA" id="ARBA00004141"/>
    </source>
</evidence>
<evidence type="ECO:0000256" key="4">
    <source>
        <dbReference type="ARBA" id="ARBA00022692"/>
    </source>
</evidence>
<dbReference type="EMBL" id="MVGT01002483">
    <property type="protein sequence ID" value="OVA07493.1"/>
    <property type="molecule type" value="Genomic_DNA"/>
</dbReference>
<keyword evidence="6 7" id="KW-0472">Membrane</keyword>
<dbReference type="Pfam" id="PF03092">
    <property type="entry name" value="BT1"/>
    <property type="match status" value="1"/>
</dbReference>
<comment type="subcellular location">
    <subcellularLocation>
        <location evidence="1">Membrane</location>
        <topology evidence="1">Multi-pass membrane protein</topology>
    </subcellularLocation>
</comment>
<evidence type="ECO:0000256" key="6">
    <source>
        <dbReference type="ARBA" id="ARBA00023136"/>
    </source>
</evidence>
<protein>
    <submittedName>
        <fullName evidence="8">Biopterin transport-related protein BT1</fullName>
    </submittedName>
</protein>
<dbReference type="InterPro" id="IPR036259">
    <property type="entry name" value="MFS_trans_sf"/>
</dbReference>
<dbReference type="InParanoid" id="A0A200QAJ3"/>
<dbReference type="Gene3D" id="1.20.1250.20">
    <property type="entry name" value="MFS general substrate transporter like domains"/>
    <property type="match status" value="1"/>
</dbReference>
<keyword evidence="5 7" id="KW-1133">Transmembrane helix</keyword>
<dbReference type="PANTHER" id="PTHR31585:SF6">
    <property type="entry name" value="FOLATE-BIOPTERIN TRANSPORTER 2-RELATED"/>
    <property type="match status" value="1"/>
</dbReference>
<evidence type="ECO:0000256" key="2">
    <source>
        <dbReference type="ARBA" id="ARBA00007015"/>
    </source>
</evidence>
<comment type="caution">
    <text evidence="8">The sequence shown here is derived from an EMBL/GenBank/DDBJ whole genome shotgun (WGS) entry which is preliminary data.</text>
</comment>
<gene>
    <name evidence="8" type="ORF">BVC80_7301g1</name>
</gene>
<feature type="transmembrane region" description="Helical" evidence="7">
    <location>
        <begin position="208"/>
        <end position="230"/>
    </location>
</feature>
<feature type="transmembrane region" description="Helical" evidence="7">
    <location>
        <begin position="41"/>
        <end position="62"/>
    </location>
</feature>
<reference evidence="8 9" key="1">
    <citation type="journal article" date="2017" name="Mol. Plant">
        <title>The Genome of Medicinal Plant Macleaya cordata Provides New Insights into Benzylisoquinoline Alkaloids Metabolism.</title>
        <authorList>
            <person name="Liu X."/>
            <person name="Liu Y."/>
            <person name="Huang P."/>
            <person name="Ma Y."/>
            <person name="Qing Z."/>
            <person name="Tang Q."/>
            <person name="Cao H."/>
            <person name="Cheng P."/>
            <person name="Zheng Y."/>
            <person name="Yuan Z."/>
            <person name="Zhou Y."/>
            <person name="Liu J."/>
            <person name="Tang Z."/>
            <person name="Zhuo Y."/>
            <person name="Zhang Y."/>
            <person name="Yu L."/>
            <person name="Huang J."/>
            <person name="Yang P."/>
            <person name="Peng Q."/>
            <person name="Zhang J."/>
            <person name="Jiang W."/>
            <person name="Zhang Z."/>
            <person name="Lin K."/>
            <person name="Ro D.K."/>
            <person name="Chen X."/>
            <person name="Xiong X."/>
            <person name="Shang Y."/>
            <person name="Huang S."/>
            <person name="Zeng J."/>
        </authorList>
    </citation>
    <scope>NUCLEOTIDE SEQUENCE [LARGE SCALE GENOMIC DNA]</scope>
    <source>
        <strain evidence="9">cv. BLH2017</strain>
        <tissue evidence="8">Root</tissue>
    </source>
</reference>
<dbReference type="PANTHER" id="PTHR31585">
    <property type="entry name" value="FOLATE-BIOPTERIN TRANSPORTER 1, CHLOROPLASTIC"/>
    <property type="match status" value="1"/>
</dbReference>
<organism evidence="8 9">
    <name type="scientific">Macleaya cordata</name>
    <name type="common">Five-seeded plume-poppy</name>
    <name type="synonym">Bocconia cordata</name>
    <dbReference type="NCBI Taxonomy" id="56857"/>
    <lineage>
        <taxon>Eukaryota</taxon>
        <taxon>Viridiplantae</taxon>
        <taxon>Streptophyta</taxon>
        <taxon>Embryophyta</taxon>
        <taxon>Tracheophyta</taxon>
        <taxon>Spermatophyta</taxon>
        <taxon>Magnoliopsida</taxon>
        <taxon>Ranunculales</taxon>
        <taxon>Papaveraceae</taxon>
        <taxon>Papaveroideae</taxon>
        <taxon>Macleaya</taxon>
    </lineage>
</organism>
<feature type="transmembrane region" description="Helical" evidence="7">
    <location>
        <begin position="173"/>
        <end position="196"/>
    </location>
</feature>
<sequence length="290" mass="32620">MDKVLSRARGTAIYLVYQKFLDASKAMLTTLRCGDVWRPCLCMYLSFALSVNIREGMFYWYTDPKAGPAFSEENVRFIFSFGSIGSLLGVLLYQNVFKDYQFRGILFWSQLLYGLFGMLDLILLLRLNFAFGVPDKFFVVIDEGVSQMTNQLKWMLLLVLSSKLCPPGIEGTFFALLMSIDNLGLLISTWGGGLLLHSLKVTRVKFDNLWLAVLIRNIMRISPLVLLFLVPRSDPSSSILPTELLKTKEGEEIHEAENIELVSLVHSTDESVSLEGGEMDVAISCPSTDK</sequence>
<proteinExistence type="inferred from homology"/>
<keyword evidence="4 7" id="KW-0812">Transmembrane</keyword>